<dbReference type="Proteomes" id="UP001595615">
    <property type="component" value="Unassembled WGS sequence"/>
</dbReference>
<accession>A0ABV7XAP3</accession>
<gene>
    <name evidence="1" type="ORF">ACFOMD_05960</name>
</gene>
<dbReference type="RefSeq" id="WP_380858341.1">
    <property type="nucleotide sequence ID" value="NZ_JBHRXV010000004.1"/>
</dbReference>
<organism evidence="1 2">
    <name type="scientific">Sphingoaurantiacus capsulatus</name>
    <dbReference type="NCBI Taxonomy" id="1771310"/>
    <lineage>
        <taxon>Bacteria</taxon>
        <taxon>Pseudomonadati</taxon>
        <taxon>Pseudomonadota</taxon>
        <taxon>Alphaproteobacteria</taxon>
        <taxon>Sphingomonadales</taxon>
        <taxon>Sphingosinicellaceae</taxon>
        <taxon>Sphingoaurantiacus</taxon>
    </lineage>
</organism>
<keyword evidence="2" id="KW-1185">Reference proteome</keyword>
<evidence type="ECO:0000313" key="2">
    <source>
        <dbReference type="Proteomes" id="UP001595615"/>
    </source>
</evidence>
<proteinExistence type="predicted"/>
<evidence type="ECO:0000313" key="1">
    <source>
        <dbReference type="EMBL" id="MFC3712103.1"/>
    </source>
</evidence>
<protein>
    <submittedName>
        <fullName evidence="1">Uncharacterized protein</fullName>
    </submittedName>
</protein>
<dbReference type="EMBL" id="JBHRXV010000004">
    <property type="protein sequence ID" value="MFC3712103.1"/>
    <property type="molecule type" value="Genomic_DNA"/>
</dbReference>
<name>A0ABV7XAP3_9SPHN</name>
<reference evidence="2" key="1">
    <citation type="journal article" date="2019" name="Int. J. Syst. Evol. Microbiol.">
        <title>The Global Catalogue of Microorganisms (GCM) 10K type strain sequencing project: providing services to taxonomists for standard genome sequencing and annotation.</title>
        <authorList>
            <consortium name="The Broad Institute Genomics Platform"/>
            <consortium name="The Broad Institute Genome Sequencing Center for Infectious Disease"/>
            <person name="Wu L."/>
            <person name="Ma J."/>
        </authorList>
    </citation>
    <scope>NUCLEOTIDE SEQUENCE [LARGE SCALE GENOMIC DNA]</scope>
    <source>
        <strain evidence="2">KCTC 42644</strain>
    </source>
</reference>
<comment type="caution">
    <text evidence="1">The sequence shown here is derived from an EMBL/GenBank/DDBJ whole genome shotgun (WGS) entry which is preliminary data.</text>
</comment>
<sequence>MSDFAARLRHDPSLYPHSLEPVSDALLMVEMSPESFAAASFLDQRILGPQTPGRWAAAQAIDATMAEVAHGPIGYIFHIGHVGSTLLARIMGAHAAVHSLREPATLRTMARLLPDLETAESQISPAAFERRLATLAKLWGRTYAPGQRTIVKATSFASELAERLLALPAATPSLAMHVKPEVYIASILGGETSRQELQTLVQPRLRRLHKRLGAAAWRLYELGIGERAAASWASEMVTLESVDAGRLSWIDFQAFLADPQAGLATAFAATGFAVDAVEVAAIATGPLMTRYSKGPEHAYTPELRGQVLDQAREEHGADIARGMAWLEAAGRDHPLIAKALDR</sequence>